<reference evidence="3" key="1">
    <citation type="journal article" date="2019" name="Int. J. Syst. Evol. Microbiol.">
        <title>The Global Catalogue of Microorganisms (GCM) 10K type strain sequencing project: providing services to taxonomists for standard genome sequencing and annotation.</title>
        <authorList>
            <consortium name="The Broad Institute Genomics Platform"/>
            <consortium name="The Broad Institute Genome Sequencing Center for Infectious Disease"/>
            <person name="Wu L."/>
            <person name="Ma J."/>
        </authorList>
    </citation>
    <scope>NUCLEOTIDE SEQUENCE [LARGE SCALE GENOMIC DNA]</scope>
    <source>
        <strain evidence="3">PCU 280</strain>
    </source>
</reference>
<accession>A0ABW1V8B5</accession>
<feature type="transmembrane region" description="Helical" evidence="1">
    <location>
        <begin position="84"/>
        <end position="103"/>
    </location>
</feature>
<organism evidence="2 3">
    <name type="scientific">Paenibacillus septentrionalis</name>
    <dbReference type="NCBI Taxonomy" id="429342"/>
    <lineage>
        <taxon>Bacteria</taxon>
        <taxon>Bacillati</taxon>
        <taxon>Bacillota</taxon>
        <taxon>Bacilli</taxon>
        <taxon>Bacillales</taxon>
        <taxon>Paenibacillaceae</taxon>
        <taxon>Paenibacillus</taxon>
    </lineage>
</organism>
<feature type="transmembrane region" description="Helical" evidence="1">
    <location>
        <begin position="305"/>
        <end position="326"/>
    </location>
</feature>
<keyword evidence="1" id="KW-0472">Membrane</keyword>
<evidence type="ECO:0000313" key="3">
    <source>
        <dbReference type="Proteomes" id="UP001596233"/>
    </source>
</evidence>
<gene>
    <name evidence="2" type="ORF">ACFP56_13635</name>
</gene>
<keyword evidence="3" id="KW-1185">Reference proteome</keyword>
<dbReference type="RefSeq" id="WP_379235370.1">
    <property type="nucleotide sequence ID" value="NZ_JBHSTE010000004.1"/>
</dbReference>
<dbReference type="Proteomes" id="UP001596233">
    <property type="component" value="Unassembled WGS sequence"/>
</dbReference>
<name>A0ABW1V8B5_9BACL</name>
<evidence type="ECO:0000256" key="1">
    <source>
        <dbReference type="SAM" id="Phobius"/>
    </source>
</evidence>
<sequence>MMDVIDRYIYAVTKQLPESMKDDVGSELRANIEDMLPEDFTEEDVYRVLKQLGNPWKIAEDYQSKQRYLIGPVLYEQYVSVLKLVIGITATMMFAITWLGWIVDSPNDGYVLTDYAALALDIVISVFHGLLQAAFWVTLIFFAIERGWFGSDFLSLPEKKESWSIQDLPPVPPESNKKIPRSSSIISIVLTIGFTLILYFRPDLIAIHMLNDGTGYTSYPIIEIARLHAYMPMILLMALLQLALFVWKFIAQNWSLRLAVAHTILNVLNCLLLVFMLHDEVLFDTLNMMDAAQIFSITHAELQGIWTSIVMVVTVASILITIWDSADAIIKSTRRNH</sequence>
<feature type="transmembrane region" description="Helical" evidence="1">
    <location>
        <begin position="185"/>
        <end position="207"/>
    </location>
</feature>
<feature type="transmembrane region" description="Helical" evidence="1">
    <location>
        <begin position="115"/>
        <end position="144"/>
    </location>
</feature>
<evidence type="ECO:0000313" key="2">
    <source>
        <dbReference type="EMBL" id="MFC6333665.1"/>
    </source>
</evidence>
<comment type="caution">
    <text evidence="2">The sequence shown here is derived from an EMBL/GenBank/DDBJ whole genome shotgun (WGS) entry which is preliminary data.</text>
</comment>
<feature type="transmembrane region" description="Helical" evidence="1">
    <location>
        <begin position="227"/>
        <end position="247"/>
    </location>
</feature>
<protein>
    <submittedName>
        <fullName evidence="2">Uncharacterized protein</fullName>
    </submittedName>
</protein>
<proteinExistence type="predicted"/>
<keyword evidence="1" id="KW-0812">Transmembrane</keyword>
<keyword evidence="1" id="KW-1133">Transmembrane helix</keyword>
<feature type="transmembrane region" description="Helical" evidence="1">
    <location>
        <begin position="259"/>
        <end position="278"/>
    </location>
</feature>
<dbReference type="EMBL" id="JBHSTE010000004">
    <property type="protein sequence ID" value="MFC6333665.1"/>
    <property type="molecule type" value="Genomic_DNA"/>
</dbReference>